<comment type="similarity">
    <text evidence="2 14">Belongs to the fatty acid desaturase type 1 family.</text>
</comment>
<feature type="transmembrane region" description="Helical" evidence="15">
    <location>
        <begin position="35"/>
        <end position="54"/>
    </location>
</feature>
<keyword evidence="7 14" id="KW-0276">Fatty acid metabolism</keyword>
<dbReference type="SMART" id="SM01117">
    <property type="entry name" value="Cyt-b5"/>
    <property type="match status" value="1"/>
</dbReference>
<dbReference type="SUPFAM" id="SSF55856">
    <property type="entry name" value="Cytochrome b5-like heme/steroid binding domain"/>
    <property type="match status" value="1"/>
</dbReference>
<dbReference type="GO" id="GO:0005789">
    <property type="term" value="C:endoplasmic reticulum membrane"/>
    <property type="evidence" value="ECO:0007669"/>
    <property type="project" value="TreeGrafter"/>
</dbReference>
<proteinExistence type="inferred from homology"/>
<comment type="catalytic activity">
    <reaction evidence="14">
        <text>octadecanoyl-CoA + 2 Fe(II)-[cytochrome b5] + O2 + 2 H(+) = (9Z)-octadecenoyl-CoA + 2 Fe(III)-[cytochrome b5] + 2 H2O</text>
        <dbReference type="Rhea" id="RHEA:19721"/>
        <dbReference type="Rhea" id="RHEA-COMP:10438"/>
        <dbReference type="Rhea" id="RHEA-COMP:10439"/>
        <dbReference type="ChEBI" id="CHEBI:15377"/>
        <dbReference type="ChEBI" id="CHEBI:15378"/>
        <dbReference type="ChEBI" id="CHEBI:15379"/>
        <dbReference type="ChEBI" id="CHEBI:29033"/>
        <dbReference type="ChEBI" id="CHEBI:29034"/>
        <dbReference type="ChEBI" id="CHEBI:57387"/>
        <dbReference type="ChEBI" id="CHEBI:57394"/>
        <dbReference type="EC" id="1.14.19.1"/>
    </reaction>
</comment>
<dbReference type="EMBL" id="JANIEX010000173">
    <property type="protein sequence ID" value="KAJ3571726.1"/>
    <property type="molecule type" value="Genomic_DNA"/>
</dbReference>
<evidence type="ECO:0000256" key="3">
    <source>
        <dbReference type="ARBA" id="ARBA00022516"/>
    </source>
</evidence>
<comment type="cofactor">
    <cofactor evidence="14">
        <name>Fe(2+)</name>
        <dbReference type="ChEBI" id="CHEBI:29033"/>
    </cofactor>
    <text evidence="14">Expected to bind 2 Fe(2+) ions per subunit.</text>
</comment>
<keyword evidence="11 14" id="KW-0443">Lipid metabolism</keyword>
<keyword evidence="10 14" id="KW-0408">Iron</keyword>
<keyword evidence="5 15" id="KW-0812">Transmembrane</keyword>
<keyword evidence="13 14" id="KW-0275">Fatty acid biosynthesis</keyword>
<dbReference type="GO" id="GO:0020037">
    <property type="term" value="F:heme binding"/>
    <property type="evidence" value="ECO:0007669"/>
    <property type="project" value="InterPro"/>
</dbReference>
<keyword evidence="6 14" id="KW-0479">Metal-binding</keyword>
<evidence type="ECO:0000256" key="6">
    <source>
        <dbReference type="ARBA" id="ARBA00022723"/>
    </source>
</evidence>
<gene>
    <name evidence="17" type="ORF">NP233_g3564</name>
</gene>
<evidence type="ECO:0000256" key="5">
    <source>
        <dbReference type="ARBA" id="ARBA00022692"/>
    </source>
</evidence>
<feature type="transmembrane region" description="Helical" evidence="15">
    <location>
        <begin position="66"/>
        <end position="85"/>
    </location>
</feature>
<dbReference type="PANTHER" id="PTHR11351">
    <property type="entry name" value="ACYL-COA DESATURASE"/>
    <property type="match status" value="1"/>
</dbReference>
<dbReference type="GO" id="GO:0004768">
    <property type="term" value="F:stearoyl-CoA 9-desaturase activity"/>
    <property type="evidence" value="ECO:0007669"/>
    <property type="project" value="UniProtKB-UniRule"/>
</dbReference>
<evidence type="ECO:0000256" key="2">
    <source>
        <dbReference type="ARBA" id="ARBA00009295"/>
    </source>
</evidence>
<keyword evidence="18" id="KW-1185">Reference proteome</keyword>
<dbReference type="GO" id="GO:0005506">
    <property type="term" value="F:iron ion binding"/>
    <property type="evidence" value="ECO:0007669"/>
    <property type="project" value="TreeGrafter"/>
</dbReference>
<dbReference type="PROSITE" id="PS50255">
    <property type="entry name" value="CYTOCHROME_B5_2"/>
    <property type="match status" value="1"/>
</dbReference>
<evidence type="ECO:0000256" key="4">
    <source>
        <dbReference type="ARBA" id="ARBA00022617"/>
    </source>
</evidence>
<sequence length="435" mass="49727">MIASLQIFATSMTTKPLRYLSPSHWTKNFPPVVGIRWFNVAVLTITPTIALYGFTNLSLKKETMIFSVLYYIFSMLGITAGYHRLWSHRSYTASVPLRLFLLFGGTSAVQGSCLWWAKAHRSHHRHTDTDLDPYNSSRGLLWTHVGWMLVKTKSKTGVGHGSVDVSDLKKDPLVRWQHESYFSLAVVWGFLVPILVSGVGWDDWLGGICFAGAARLTVAHHSTFCINSIAHYLGSTPYDDTLSPRDHLLSALLTMGEGYHNFHHQFPMDYRNAYLWYQWDPTKWFIATCNFLGFARDLKVFGGNEIEKGMLAMELKRLKKIQDDLRWPLKTNELPVWSWDRFQEEADARTLVLISGFVHDTSSFLENHPGGKRLLETYAGKDATDAFFGSVYRHSNAAQNLLAMMRVGVLEDNKETQEIFPPSERLYIAQRRSKY</sequence>
<keyword evidence="14" id="KW-0249">Electron transport</keyword>
<evidence type="ECO:0000259" key="16">
    <source>
        <dbReference type="PROSITE" id="PS50255"/>
    </source>
</evidence>
<name>A0AAD5YXW3_9AGAR</name>
<dbReference type="GO" id="GO:0006636">
    <property type="term" value="P:unsaturated fatty acid biosynthetic process"/>
    <property type="evidence" value="ECO:0007669"/>
    <property type="project" value="UniProtKB-UniRule"/>
</dbReference>
<dbReference type="Gene3D" id="3.10.120.10">
    <property type="entry name" value="Cytochrome b5-like heme/steroid binding domain"/>
    <property type="match status" value="1"/>
</dbReference>
<feature type="domain" description="Cytochrome b5 heme-binding" evidence="16">
    <location>
        <begin position="352"/>
        <end position="411"/>
    </location>
</feature>
<evidence type="ECO:0000256" key="13">
    <source>
        <dbReference type="ARBA" id="ARBA00023160"/>
    </source>
</evidence>
<dbReference type="InterPro" id="IPR018506">
    <property type="entry name" value="Cyt_B5_heme-BS"/>
</dbReference>
<evidence type="ECO:0000256" key="14">
    <source>
        <dbReference type="PIRNR" id="PIRNR000345"/>
    </source>
</evidence>
<dbReference type="PRINTS" id="PR00075">
    <property type="entry name" value="FACDDSATRASE"/>
</dbReference>
<protein>
    <recommendedName>
        <fullName evidence="14">Acyl-CoA desaturase</fullName>
        <ecNumber evidence="14">1.14.19.1</ecNumber>
    </recommendedName>
</protein>
<dbReference type="InterPro" id="IPR015876">
    <property type="entry name" value="Acyl-CoA_DS"/>
</dbReference>
<dbReference type="Pfam" id="PF00487">
    <property type="entry name" value="FA_desaturase"/>
    <property type="match status" value="1"/>
</dbReference>
<evidence type="ECO:0000256" key="8">
    <source>
        <dbReference type="ARBA" id="ARBA00022989"/>
    </source>
</evidence>
<keyword evidence="9 14" id="KW-0560">Oxidoreductase</keyword>
<dbReference type="PANTHER" id="PTHR11351:SF31">
    <property type="entry name" value="DESATURASE 1, ISOFORM A-RELATED"/>
    <property type="match status" value="1"/>
</dbReference>
<dbReference type="Pfam" id="PF00173">
    <property type="entry name" value="Cyt-b5"/>
    <property type="match status" value="1"/>
</dbReference>
<evidence type="ECO:0000256" key="11">
    <source>
        <dbReference type="ARBA" id="ARBA00023098"/>
    </source>
</evidence>
<feature type="transmembrane region" description="Helical" evidence="15">
    <location>
        <begin position="181"/>
        <end position="201"/>
    </location>
</feature>
<dbReference type="EC" id="1.14.19.1" evidence="14"/>
<evidence type="ECO:0000256" key="9">
    <source>
        <dbReference type="ARBA" id="ARBA00023002"/>
    </source>
</evidence>
<dbReference type="InterPro" id="IPR005804">
    <property type="entry name" value="FA_desaturase_dom"/>
</dbReference>
<evidence type="ECO:0000256" key="7">
    <source>
        <dbReference type="ARBA" id="ARBA00022832"/>
    </source>
</evidence>
<comment type="subcellular location">
    <subcellularLocation>
        <location evidence="1">Membrane</location>
        <topology evidence="1">Multi-pass membrane protein</topology>
    </subcellularLocation>
</comment>
<evidence type="ECO:0000256" key="12">
    <source>
        <dbReference type="ARBA" id="ARBA00023136"/>
    </source>
</evidence>
<evidence type="ECO:0000256" key="10">
    <source>
        <dbReference type="ARBA" id="ARBA00023004"/>
    </source>
</evidence>
<evidence type="ECO:0000313" key="18">
    <source>
        <dbReference type="Proteomes" id="UP001213000"/>
    </source>
</evidence>
<evidence type="ECO:0000256" key="1">
    <source>
        <dbReference type="ARBA" id="ARBA00004141"/>
    </source>
</evidence>
<dbReference type="CDD" id="cd03505">
    <property type="entry name" value="Delta9-FADS-like"/>
    <property type="match status" value="1"/>
</dbReference>
<keyword evidence="12 15" id="KW-0472">Membrane</keyword>
<dbReference type="AlphaFoldDB" id="A0AAD5YXW3"/>
<dbReference type="InterPro" id="IPR036400">
    <property type="entry name" value="Cyt_B5-like_heme/steroid_sf"/>
</dbReference>
<keyword evidence="14" id="KW-0813">Transport</keyword>
<dbReference type="PIRSF" id="PIRSF000345">
    <property type="entry name" value="OLE1"/>
    <property type="match status" value="1"/>
</dbReference>
<keyword evidence="8 15" id="KW-1133">Transmembrane helix</keyword>
<dbReference type="PROSITE" id="PS00476">
    <property type="entry name" value="FATTY_ACID_DESATUR_1"/>
    <property type="match status" value="1"/>
</dbReference>
<keyword evidence="3 14" id="KW-0444">Lipid biosynthesis</keyword>
<evidence type="ECO:0000256" key="15">
    <source>
        <dbReference type="SAM" id="Phobius"/>
    </source>
</evidence>
<comment type="caution">
    <text evidence="17">The sequence shown here is derived from an EMBL/GenBank/DDBJ whole genome shotgun (WGS) entry which is preliminary data.</text>
</comment>
<dbReference type="PROSITE" id="PS00191">
    <property type="entry name" value="CYTOCHROME_B5_1"/>
    <property type="match status" value="1"/>
</dbReference>
<evidence type="ECO:0000313" key="17">
    <source>
        <dbReference type="EMBL" id="KAJ3571726.1"/>
    </source>
</evidence>
<reference evidence="17" key="1">
    <citation type="submission" date="2022-07" db="EMBL/GenBank/DDBJ databases">
        <title>Genome Sequence of Leucocoprinus birnbaumii.</title>
        <authorList>
            <person name="Buettner E."/>
        </authorList>
    </citation>
    <scope>NUCLEOTIDE SEQUENCE</scope>
    <source>
        <strain evidence="17">VT141</strain>
    </source>
</reference>
<dbReference type="InterPro" id="IPR009160">
    <property type="entry name" value="Acyl-CoA_deSatase_haem/ster-bd"/>
</dbReference>
<dbReference type="InterPro" id="IPR001199">
    <property type="entry name" value="Cyt_B5-like_heme/steroid-bd"/>
</dbReference>
<keyword evidence="4 14" id="KW-0349">Heme</keyword>
<dbReference type="InterPro" id="IPR001522">
    <property type="entry name" value="FADS-1_CS"/>
</dbReference>
<dbReference type="Proteomes" id="UP001213000">
    <property type="component" value="Unassembled WGS sequence"/>
</dbReference>
<accession>A0AAD5YXW3</accession>
<comment type="function">
    <text evidence="14">Stearoyl-CoA desaturase that utilizes O(2) and electrons from reduced cytochrome b5 to introduce the first double bond into saturated fatty acyl-CoA substrates.</text>
</comment>
<feature type="transmembrane region" description="Helical" evidence="15">
    <location>
        <begin position="97"/>
        <end position="117"/>
    </location>
</feature>
<organism evidence="17 18">
    <name type="scientific">Leucocoprinus birnbaumii</name>
    <dbReference type="NCBI Taxonomy" id="56174"/>
    <lineage>
        <taxon>Eukaryota</taxon>
        <taxon>Fungi</taxon>
        <taxon>Dikarya</taxon>
        <taxon>Basidiomycota</taxon>
        <taxon>Agaricomycotina</taxon>
        <taxon>Agaricomycetes</taxon>
        <taxon>Agaricomycetidae</taxon>
        <taxon>Agaricales</taxon>
        <taxon>Agaricineae</taxon>
        <taxon>Agaricaceae</taxon>
        <taxon>Leucocoprinus</taxon>
    </lineage>
</organism>
<dbReference type="PRINTS" id="PR00363">
    <property type="entry name" value="CYTOCHROMEB5"/>
</dbReference>